<dbReference type="AlphaFoldDB" id="A0A0E9Q976"/>
<feature type="transmembrane region" description="Helical" evidence="1">
    <location>
        <begin position="12"/>
        <end position="31"/>
    </location>
</feature>
<dbReference type="EMBL" id="GBXM01095899">
    <property type="protein sequence ID" value="JAH12678.1"/>
    <property type="molecule type" value="Transcribed_RNA"/>
</dbReference>
<organism evidence="2">
    <name type="scientific">Anguilla anguilla</name>
    <name type="common">European freshwater eel</name>
    <name type="synonym">Muraena anguilla</name>
    <dbReference type="NCBI Taxonomy" id="7936"/>
    <lineage>
        <taxon>Eukaryota</taxon>
        <taxon>Metazoa</taxon>
        <taxon>Chordata</taxon>
        <taxon>Craniata</taxon>
        <taxon>Vertebrata</taxon>
        <taxon>Euteleostomi</taxon>
        <taxon>Actinopterygii</taxon>
        <taxon>Neopterygii</taxon>
        <taxon>Teleostei</taxon>
        <taxon>Anguilliformes</taxon>
        <taxon>Anguillidae</taxon>
        <taxon>Anguilla</taxon>
    </lineage>
</organism>
<keyword evidence="1" id="KW-0472">Membrane</keyword>
<proteinExistence type="predicted"/>
<keyword evidence="1" id="KW-1133">Transmembrane helix</keyword>
<name>A0A0E9Q976_ANGAN</name>
<accession>A0A0E9Q976</accession>
<reference evidence="2" key="2">
    <citation type="journal article" date="2015" name="Fish Shellfish Immunol.">
        <title>Early steps in the European eel (Anguilla anguilla)-Vibrio vulnificus interaction in the gills: Role of the RtxA13 toxin.</title>
        <authorList>
            <person name="Callol A."/>
            <person name="Pajuelo D."/>
            <person name="Ebbesson L."/>
            <person name="Teles M."/>
            <person name="MacKenzie S."/>
            <person name="Amaro C."/>
        </authorList>
    </citation>
    <scope>NUCLEOTIDE SEQUENCE</scope>
</reference>
<evidence type="ECO:0000256" key="1">
    <source>
        <dbReference type="SAM" id="Phobius"/>
    </source>
</evidence>
<sequence>MPSELSHHIAPGLLYIIQTLFKLFFLITILMSKRKTFESPKLILI</sequence>
<evidence type="ECO:0000313" key="2">
    <source>
        <dbReference type="EMBL" id="JAH12678.1"/>
    </source>
</evidence>
<reference evidence="2" key="1">
    <citation type="submission" date="2014-11" db="EMBL/GenBank/DDBJ databases">
        <authorList>
            <person name="Amaro Gonzalez C."/>
        </authorList>
    </citation>
    <scope>NUCLEOTIDE SEQUENCE</scope>
</reference>
<protein>
    <submittedName>
        <fullName evidence="2">Uncharacterized protein</fullName>
    </submittedName>
</protein>
<keyword evidence="1" id="KW-0812">Transmembrane</keyword>